<dbReference type="Proteomes" id="UP000694460">
    <property type="component" value="Unassembled WGS sequence"/>
</dbReference>
<dbReference type="EMBL" id="JAGIOP010000002">
    <property type="protein sequence ID" value="MBP2455430.1"/>
    <property type="molecule type" value="Genomic_DNA"/>
</dbReference>
<sequence>MYVAVQPNSSDQRNSKRIALVGATAIAAASIGLMPHATQLPDPVKVSTAATQLVAQVNPLETLIEALETTAANVQTVANNWQARPAPLAQQVVANWLRYSTIVTTSLASEITTIDRIAGQLTDPAFIDAFVSNIQQGNIEVAWRSIHSKLVSAGFLLVAPLTNIANIPAYMLTNMAAAVKVLASSGLSAVGTAGLAAFLGAGAAVAEGLQGAVDSAKEGDALGALSNVANIPGLTLDHVLNNPTGGLLSPTGLLGQLTTRIPQLIAAGIVAPGAQNIFKGGTLDAGFASLSESVDKLVAAIGAGLGLPAGAAATVNTLPAPTALTAKAPAANAASDPASVPALTTSVTNAVTLDVKADTATDTATDDAPRVATKLAADPADNVVAIKSPVAKVDSPTEDKVGSALKPHVKATPAGKLAAKLKSQVTAKVKAKTGDRSDSSASDAPSKKSGGEGKSH</sequence>
<reference evidence="2 3" key="1">
    <citation type="submission" date="2021-03" db="EMBL/GenBank/DDBJ databases">
        <title>Sequencing the genomes of 1000 actinobacteria strains.</title>
        <authorList>
            <person name="Klenk H.-P."/>
        </authorList>
    </citation>
    <scope>NUCLEOTIDE SEQUENCE [LARGE SCALE GENOMIC DNA]</scope>
    <source>
        <strain evidence="2 3">DSM 46713</strain>
    </source>
</reference>
<accession>A0ABS5A0Y5</accession>
<gene>
    <name evidence="2" type="ORF">JOF57_005343</name>
</gene>
<name>A0ABS5A0Y5_9MYCO</name>
<organism evidence="2 3">
    <name type="scientific">Mycolicibacterium lutetiense</name>
    <dbReference type="NCBI Taxonomy" id="1641992"/>
    <lineage>
        <taxon>Bacteria</taxon>
        <taxon>Bacillati</taxon>
        <taxon>Actinomycetota</taxon>
        <taxon>Actinomycetes</taxon>
        <taxon>Mycobacteriales</taxon>
        <taxon>Mycobacteriaceae</taxon>
        <taxon>Mycolicibacterium</taxon>
    </lineage>
</organism>
<dbReference type="RefSeq" id="WP_209922047.1">
    <property type="nucleotide sequence ID" value="NZ_JAGIOP010000002.1"/>
</dbReference>
<evidence type="ECO:0000313" key="2">
    <source>
        <dbReference type="EMBL" id="MBP2455430.1"/>
    </source>
</evidence>
<evidence type="ECO:0000313" key="3">
    <source>
        <dbReference type="Proteomes" id="UP000694460"/>
    </source>
</evidence>
<evidence type="ECO:0008006" key="4">
    <source>
        <dbReference type="Google" id="ProtNLM"/>
    </source>
</evidence>
<evidence type="ECO:0000256" key="1">
    <source>
        <dbReference type="SAM" id="MobiDB-lite"/>
    </source>
</evidence>
<feature type="compositionally biased region" description="Basic and acidic residues" evidence="1">
    <location>
        <begin position="445"/>
        <end position="456"/>
    </location>
</feature>
<feature type="region of interest" description="Disordered" evidence="1">
    <location>
        <begin position="428"/>
        <end position="456"/>
    </location>
</feature>
<protein>
    <recommendedName>
        <fullName evidence="4">PE-PGRS family protein</fullName>
    </recommendedName>
</protein>
<proteinExistence type="predicted"/>
<keyword evidence="3" id="KW-1185">Reference proteome</keyword>
<comment type="caution">
    <text evidence="2">The sequence shown here is derived from an EMBL/GenBank/DDBJ whole genome shotgun (WGS) entry which is preliminary data.</text>
</comment>